<evidence type="ECO:0000313" key="1">
    <source>
        <dbReference type="EMBL" id="EQD46194.1"/>
    </source>
</evidence>
<dbReference type="AlphaFoldDB" id="T1AZU3"/>
<feature type="non-terminal residue" evidence="1">
    <location>
        <position position="160"/>
    </location>
</feature>
<dbReference type="EMBL" id="AUZY01008349">
    <property type="protein sequence ID" value="EQD46194.1"/>
    <property type="molecule type" value="Genomic_DNA"/>
</dbReference>
<feature type="non-terminal residue" evidence="1">
    <location>
        <position position="1"/>
    </location>
</feature>
<dbReference type="SUPFAM" id="SSF48452">
    <property type="entry name" value="TPR-like"/>
    <property type="match status" value="1"/>
</dbReference>
<sequence>QSSLEFAQHEGDVVAGAHLACDLWRFWELTGQLHEGRSWLETFLSVDEVKGSLRVHLLDGVGMLAWRQDDSDAAQRALRHASALARADHDEVTEARLRNHLGLVALFSRQLGEARTLFEESMSSFEALGVSAEVPLVAANLALVEIEEGAFDEACRLLDL</sequence>
<protein>
    <submittedName>
        <fullName evidence="1">Uncharacterized protein</fullName>
    </submittedName>
</protein>
<name>T1AZU3_9ZZZZ</name>
<proteinExistence type="predicted"/>
<gene>
    <name evidence="1" type="ORF">B1B_12715</name>
</gene>
<comment type="caution">
    <text evidence="1">The sequence shown here is derived from an EMBL/GenBank/DDBJ whole genome shotgun (WGS) entry which is preliminary data.</text>
</comment>
<organism evidence="1">
    <name type="scientific">mine drainage metagenome</name>
    <dbReference type="NCBI Taxonomy" id="410659"/>
    <lineage>
        <taxon>unclassified sequences</taxon>
        <taxon>metagenomes</taxon>
        <taxon>ecological metagenomes</taxon>
    </lineage>
</organism>
<dbReference type="InterPro" id="IPR011990">
    <property type="entry name" value="TPR-like_helical_dom_sf"/>
</dbReference>
<dbReference type="Gene3D" id="1.25.40.10">
    <property type="entry name" value="Tetratricopeptide repeat domain"/>
    <property type="match status" value="1"/>
</dbReference>
<reference evidence="1" key="2">
    <citation type="journal article" date="2014" name="ISME J.">
        <title>Microbial stratification in low pH oxic and suboxic macroscopic growths along an acid mine drainage.</title>
        <authorList>
            <person name="Mendez-Garcia C."/>
            <person name="Mesa V."/>
            <person name="Sprenger R.R."/>
            <person name="Richter M."/>
            <person name="Diez M.S."/>
            <person name="Solano J."/>
            <person name="Bargiela R."/>
            <person name="Golyshina O.V."/>
            <person name="Manteca A."/>
            <person name="Ramos J.L."/>
            <person name="Gallego J.R."/>
            <person name="Llorente I."/>
            <person name="Martins Dos Santos V.A."/>
            <person name="Jensen O.N."/>
            <person name="Pelaez A.I."/>
            <person name="Sanchez J."/>
            <person name="Ferrer M."/>
        </authorList>
    </citation>
    <scope>NUCLEOTIDE SEQUENCE</scope>
</reference>
<accession>T1AZU3</accession>
<reference evidence="1" key="1">
    <citation type="submission" date="2013-08" db="EMBL/GenBank/DDBJ databases">
        <authorList>
            <person name="Mendez C."/>
            <person name="Richter M."/>
            <person name="Ferrer M."/>
            <person name="Sanchez J."/>
        </authorList>
    </citation>
    <scope>NUCLEOTIDE SEQUENCE</scope>
</reference>